<comment type="similarity">
    <text evidence="2 7">Belongs to the FAD-dependent glycerol-3-phosphate dehydrogenase family.</text>
</comment>
<keyword evidence="5" id="KW-0274">FAD</keyword>
<keyword evidence="6 7" id="KW-0560">Oxidoreductase</keyword>
<gene>
    <name evidence="10" type="ORF">PAUS00366_LOCUS21730</name>
</gene>
<dbReference type="PRINTS" id="PR01001">
    <property type="entry name" value="FADG3PDH"/>
</dbReference>
<dbReference type="Gene3D" id="3.30.9.10">
    <property type="entry name" value="D-Amino Acid Oxidase, subunit A, domain 2"/>
    <property type="match status" value="1"/>
</dbReference>
<dbReference type="PANTHER" id="PTHR11985">
    <property type="entry name" value="GLYCEROL-3-PHOSPHATE DEHYDROGENASE"/>
    <property type="match status" value="1"/>
</dbReference>
<feature type="domain" description="FAD dependent oxidoreductase" evidence="9">
    <location>
        <begin position="104"/>
        <end position="424"/>
    </location>
</feature>
<comment type="cofactor">
    <cofactor evidence="1 7">
        <name>FAD</name>
        <dbReference type="ChEBI" id="CHEBI:57692"/>
    </cofactor>
</comment>
<dbReference type="SUPFAM" id="SSF51905">
    <property type="entry name" value="FAD/NAD(P)-binding domain"/>
    <property type="match status" value="1"/>
</dbReference>
<dbReference type="PROSITE" id="PS00977">
    <property type="entry name" value="FAD_G3PDH_1"/>
    <property type="match status" value="1"/>
</dbReference>
<evidence type="ECO:0000256" key="1">
    <source>
        <dbReference type="ARBA" id="ARBA00001974"/>
    </source>
</evidence>
<keyword evidence="4 7" id="KW-0285">Flavoprotein</keyword>
<dbReference type="GO" id="GO:0004368">
    <property type="term" value="F:glycerol-3-phosphate dehydrogenase (quinone) activity"/>
    <property type="evidence" value="ECO:0007669"/>
    <property type="project" value="UniProtKB-EC"/>
</dbReference>
<dbReference type="AlphaFoldDB" id="A0A7S4AW37"/>
<evidence type="ECO:0000256" key="7">
    <source>
        <dbReference type="RuleBase" id="RU361217"/>
    </source>
</evidence>
<evidence type="ECO:0000259" key="9">
    <source>
        <dbReference type="Pfam" id="PF01266"/>
    </source>
</evidence>
<dbReference type="GO" id="GO:0005739">
    <property type="term" value="C:mitochondrion"/>
    <property type="evidence" value="ECO:0007669"/>
    <property type="project" value="TreeGrafter"/>
</dbReference>
<accession>A0A7S4AW37</accession>
<evidence type="ECO:0000256" key="4">
    <source>
        <dbReference type="ARBA" id="ARBA00022630"/>
    </source>
</evidence>
<name>A0A7S4AW37_9STRA</name>
<dbReference type="Pfam" id="PF01266">
    <property type="entry name" value="DAO"/>
    <property type="match status" value="1"/>
</dbReference>
<protein>
    <recommendedName>
        <fullName evidence="3 7">Glycerol-3-phosphate dehydrogenase</fullName>
        <ecNumber evidence="3 7">1.1.5.3</ecNumber>
    </recommendedName>
</protein>
<dbReference type="PANTHER" id="PTHR11985:SF15">
    <property type="entry name" value="GLYCEROL-3-PHOSPHATE DEHYDROGENASE, MITOCHONDRIAL"/>
    <property type="match status" value="1"/>
</dbReference>
<evidence type="ECO:0000313" key="10">
    <source>
        <dbReference type="EMBL" id="CAE0728946.1"/>
    </source>
</evidence>
<dbReference type="InterPro" id="IPR036188">
    <property type="entry name" value="FAD/NAD-bd_sf"/>
</dbReference>
<dbReference type="EC" id="1.1.5.3" evidence="3 7"/>
<proteinExistence type="inferred from homology"/>
<dbReference type="GO" id="GO:0006072">
    <property type="term" value="P:glycerol-3-phosphate metabolic process"/>
    <property type="evidence" value="ECO:0007669"/>
    <property type="project" value="UniProtKB-UniRule"/>
</dbReference>
<sequence>MMSIVIKTGSVRTTVSSQTIVRVRRGSRSFFGGGQNSSSSSSRGKTNHQYSYRSLFSSARRDPGLEITSVLSDPKEVEGPTGLPSRAEQIRRLQQPINNGDSFDVLVIGGGATGAGIALDATMRGLQTACIERGDFASETSSRSTKLIWAGIKYMATATSILLSKQLLTSPVKTVKGFYLEMKMVFHCHQERQFMMDQQRHLCNWVPIAMPFTEWHVSPPPFKHPLFSFFPILAPPVLKIYDSLSYFQCPPSFIMTKKKAREIFPQLEDKDLKYCAVFYEAQHNDARTNIAIAMTAAEKGAAITNYVEMINTIKDPSTGKVIGVHAIDRMTGNSFEIRAKRVIFAGGPFTDSMREMEVDTEEAREKMPAAVRGASGTHIVLPGYYCPNEMGLLDYNTSDGRFLFMLPWEGHTLVGTTDTKGPVRKPTNLVFISCLEKVKE</sequence>
<organism evidence="10">
    <name type="scientific">Pseudo-nitzschia australis</name>
    <dbReference type="NCBI Taxonomy" id="44445"/>
    <lineage>
        <taxon>Eukaryota</taxon>
        <taxon>Sar</taxon>
        <taxon>Stramenopiles</taxon>
        <taxon>Ochrophyta</taxon>
        <taxon>Bacillariophyta</taxon>
        <taxon>Bacillariophyceae</taxon>
        <taxon>Bacillariophycidae</taxon>
        <taxon>Bacillariales</taxon>
        <taxon>Bacillariaceae</taxon>
        <taxon>Pseudo-nitzschia</taxon>
    </lineage>
</organism>
<evidence type="ECO:0000256" key="6">
    <source>
        <dbReference type="ARBA" id="ARBA00023002"/>
    </source>
</evidence>
<dbReference type="InterPro" id="IPR006076">
    <property type="entry name" value="FAD-dep_OxRdtase"/>
</dbReference>
<evidence type="ECO:0000256" key="2">
    <source>
        <dbReference type="ARBA" id="ARBA00007330"/>
    </source>
</evidence>
<evidence type="ECO:0000256" key="8">
    <source>
        <dbReference type="SAM" id="MobiDB-lite"/>
    </source>
</evidence>
<evidence type="ECO:0000256" key="3">
    <source>
        <dbReference type="ARBA" id="ARBA00013029"/>
    </source>
</evidence>
<feature type="region of interest" description="Disordered" evidence="8">
    <location>
        <begin position="26"/>
        <end position="47"/>
    </location>
</feature>
<dbReference type="EMBL" id="HBIX01033070">
    <property type="protein sequence ID" value="CAE0728946.1"/>
    <property type="molecule type" value="Transcribed_RNA"/>
</dbReference>
<comment type="catalytic activity">
    <reaction evidence="7">
        <text>a quinone + sn-glycerol 3-phosphate = dihydroxyacetone phosphate + a quinol</text>
        <dbReference type="Rhea" id="RHEA:18977"/>
        <dbReference type="ChEBI" id="CHEBI:24646"/>
        <dbReference type="ChEBI" id="CHEBI:57597"/>
        <dbReference type="ChEBI" id="CHEBI:57642"/>
        <dbReference type="ChEBI" id="CHEBI:132124"/>
        <dbReference type="EC" id="1.1.5.3"/>
    </reaction>
</comment>
<dbReference type="InterPro" id="IPR000447">
    <property type="entry name" value="G3P_DH_FAD-dep"/>
</dbReference>
<dbReference type="Gene3D" id="3.50.50.60">
    <property type="entry name" value="FAD/NAD(P)-binding domain"/>
    <property type="match status" value="1"/>
</dbReference>
<evidence type="ECO:0000256" key="5">
    <source>
        <dbReference type="ARBA" id="ARBA00022827"/>
    </source>
</evidence>
<reference evidence="10" key="1">
    <citation type="submission" date="2021-01" db="EMBL/GenBank/DDBJ databases">
        <authorList>
            <person name="Corre E."/>
            <person name="Pelletier E."/>
            <person name="Niang G."/>
            <person name="Scheremetjew M."/>
            <person name="Finn R."/>
            <person name="Kale V."/>
            <person name="Holt S."/>
            <person name="Cochrane G."/>
            <person name="Meng A."/>
            <person name="Brown T."/>
            <person name="Cohen L."/>
        </authorList>
    </citation>
    <scope>NUCLEOTIDE SEQUENCE</scope>
    <source>
        <strain evidence="10">10249 10 AB</strain>
    </source>
</reference>